<name>A0A8S3JTA3_9BILA</name>
<dbReference type="EMBL" id="CAJOBJ010370437">
    <property type="protein sequence ID" value="CAF5223157.1"/>
    <property type="molecule type" value="Genomic_DNA"/>
</dbReference>
<protein>
    <submittedName>
        <fullName evidence="1">Uncharacterized protein</fullName>
    </submittedName>
</protein>
<organism evidence="1 2">
    <name type="scientific">Rotaria magnacalcarata</name>
    <dbReference type="NCBI Taxonomy" id="392030"/>
    <lineage>
        <taxon>Eukaryota</taxon>
        <taxon>Metazoa</taxon>
        <taxon>Spiralia</taxon>
        <taxon>Gnathifera</taxon>
        <taxon>Rotifera</taxon>
        <taxon>Eurotatoria</taxon>
        <taxon>Bdelloidea</taxon>
        <taxon>Philodinida</taxon>
        <taxon>Philodinidae</taxon>
        <taxon>Rotaria</taxon>
    </lineage>
</organism>
<accession>A0A8S3JTA3</accession>
<feature type="non-terminal residue" evidence="1">
    <location>
        <position position="1"/>
    </location>
</feature>
<sequence length="76" mass="9049">CVKDQPSEDRRLPENVIALFPGQSEQEIRTKLKNVQDAKDKIWNELDKKFKKRVMSRETTGQMYKDVTQNLSWYSM</sequence>
<evidence type="ECO:0000313" key="1">
    <source>
        <dbReference type="EMBL" id="CAF5223157.1"/>
    </source>
</evidence>
<gene>
    <name evidence="1" type="ORF">GIL414_LOCUS85441</name>
</gene>
<evidence type="ECO:0000313" key="2">
    <source>
        <dbReference type="Proteomes" id="UP000681720"/>
    </source>
</evidence>
<reference evidence="1" key="1">
    <citation type="submission" date="2021-02" db="EMBL/GenBank/DDBJ databases">
        <authorList>
            <person name="Nowell W R."/>
        </authorList>
    </citation>
    <scope>NUCLEOTIDE SEQUENCE</scope>
</reference>
<proteinExistence type="predicted"/>
<dbReference type="Proteomes" id="UP000681720">
    <property type="component" value="Unassembled WGS sequence"/>
</dbReference>
<dbReference type="AlphaFoldDB" id="A0A8S3JTA3"/>
<comment type="caution">
    <text evidence="1">The sequence shown here is derived from an EMBL/GenBank/DDBJ whole genome shotgun (WGS) entry which is preliminary data.</text>
</comment>